<dbReference type="InterPro" id="IPR002017">
    <property type="entry name" value="Spectrin_repeat"/>
</dbReference>
<dbReference type="Pfam" id="PF00435">
    <property type="entry name" value="Spectrin"/>
    <property type="match status" value="7"/>
</dbReference>
<dbReference type="GO" id="GO:0016020">
    <property type="term" value="C:membrane"/>
    <property type="evidence" value="ECO:0007669"/>
    <property type="project" value="TreeGrafter"/>
</dbReference>
<dbReference type="SMART" id="SM00150">
    <property type="entry name" value="SPEC"/>
    <property type="match status" value="13"/>
</dbReference>
<feature type="domain" description="SH3" evidence="8">
    <location>
        <begin position="247"/>
        <end position="304"/>
    </location>
</feature>
<organism evidence="9 10">
    <name type="scientific">Paralvinella palmiformis</name>
    <dbReference type="NCBI Taxonomy" id="53620"/>
    <lineage>
        <taxon>Eukaryota</taxon>
        <taxon>Metazoa</taxon>
        <taxon>Spiralia</taxon>
        <taxon>Lophotrochozoa</taxon>
        <taxon>Annelida</taxon>
        <taxon>Polychaeta</taxon>
        <taxon>Sedentaria</taxon>
        <taxon>Canalipalpata</taxon>
        <taxon>Terebellida</taxon>
        <taxon>Terebelliformia</taxon>
        <taxon>Alvinellidae</taxon>
        <taxon>Paralvinella</taxon>
    </lineage>
</organism>
<reference evidence="9" key="1">
    <citation type="journal article" date="2023" name="Mol. Biol. Evol.">
        <title>Third-Generation Sequencing Reveals the Adaptive Role of the Epigenome in Three Deep-Sea Polychaetes.</title>
        <authorList>
            <person name="Perez M."/>
            <person name="Aroh O."/>
            <person name="Sun Y."/>
            <person name="Lan Y."/>
            <person name="Juniper S.K."/>
            <person name="Young C.R."/>
            <person name="Angers B."/>
            <person name="Qian P.Y."/>
        </authorList>
    </citation>
    <scope>NUCLEOTIDE SEQUENCE</scope>
    <source>
        <strain evidence="9">P08H-3</strain>
    </source>
</reference>
<gene>
    <name evidence="9" type="ORF">LSH36_430g03083</name>
</gene>
<dbReference type="GO" id="GO:0005737">
    <property type="term" value="C:cytoplasm"/>
    <property type="evidence" value="ECO:0007669"/>
    <property type="project" value="TreeGrafter"/>
</dbReference>
<dbReference type="EMBL" id="JAODUP010000430">
    <property type="protein sequence ID" value="KAK2149941.1"/>
    <property type="molecule type" value="Genomic_DNA"/>
</dbReference>
<keyword evidence="7" id="KW-0175">Coiled coil</keyword>
<keyword evidence="4" id="KW-0597">Phosphoprotein</keyword>
<dbReference type="GO" id="GO:0042995">
    <property type="term" value="C:cell projection"/>
    <property type="evidence" value="ECO:0007669"/>
    <property type="project" value="UniProtKB-SubCell"/>
</dbReference>
<evidence type="ECO:0000313" key="9">
    <source>
        <dbReference type="EMBL" id="KAK2149941.1"/>
    </source>
</evidence>
<comment type="caution">
    <text evidence="9">The sequence shown here is derived from an EMBL/GenBank/DDBJ whole genome shotgun (WGS) entry which is preliminary data.</text>
</comment>
<evidence type="ECO:0000313" key="10">
    <source>
        <dbReference type="Proteomes" id="UP001208570"/>
    </source>
</evidence>
<dbReference type="SUPFAM" id="SSF75399">
    <property type="entry name" value="Plakin repeat"/>
    <property type="match status" value="5"/>
</dbReference>
<dbReference type="PANTHER" id="PTHR23169:SF23">
    <property type="entry name" value="SHORT STOP, ISOFORM H"/>
    <property type="match status" value="1"/>
</dbReference>
<dbReference type="Gene3D" id="3.90.1290.10">
    <property type="entry name" value="Plakin repeat"/>
    <property type="match status" value="3"/>
</dbReference>
<dbReference type="SUPFAM" id="SSF46966">
    <property type="entry name" value="Spectrin repeat"/>
    <property type="match status" value="11"/>
</dbReference>
<evidence type="ECO:0000256" key="3">
    <source>
        <dbReference type="ARBA" id="ARBA00022490"/>
    </source>
</evidence>
<evidence type="ECO:0000256" key="2">
    <source>
        <dbReference type="ARBA" id="ARBA00022443"/>
    </source>
</evidence>
<evidence type="ECO:0000256" key="7">
    <source>
        <dbReference type="SAM" id="Coils"/>
    </source>
</evidence>
<keyword evidence="5" id="KW-0677">Repeat</keyword>
<dbReference type="InterPro" id="IPR041615">
    <property type="entry name" value="Desmoplakin_SH3"/>
</dbReference>
<sequence>MDFLVESAGHLVRRTPSRTNAASWSTSSSCAYARRNFASSTPRRPATSINMGYPNIKGETLNKKMRVRENGEGKLSNFEELSEDKQICMETLMNITEIEEYYQTVSAEIDSRALALCAAPCQQDDKPPTKGGRSKLSRHYNTCVYAVRSAWDWLIQEAKCQDVHLRNAAQYHQFYYEIKHYDQGLKNLLASVHHYDENADKVNDSHAQVKEVQEVLQQLLDYQAKVDDLFTKSADIVPLYLRKYPSDDPIKIVALTSYKQSDLTIVEGEEYLLLDNSEVTKWKVRGTNGQEGLAPAIVFLIPPPDRTAVGAASRLRQQLYATWHDCTTLLKCSIRASFTQYLKSHNYKELRYLNPNQRNDVCQCLSEVGRVLCNNDSSNPESTDLYGMAKEWGTTIQKMEGTTPDRRGWANSLVLHWSSSKKLLRLLEELELYSEAYKEALASSRGTKNCFLMDEDNNITYTSKAYVERLRPVDIDHLIPTDLRGKISDVAHVTVAERIPALRDDFGWSEESMESIIRLHNTTTMENESDMECQQTIKETQTFVIIGVTDPRDNGQISIYRAISEGIISQTKGTYSNIVTGEVIPIPEAMSRGLIQVEYTNRHVEAGELIKKGIIRTTTATDSVSLSVSAVTDPITGRKISVKEAVKRGIIDQESGLYVNPMTGESMSLMAAIDKGLLDVQPFSEQKRENNNSKDIMDGYGNGCALEGRNVLVHGVRDPMTGLYISLPEAIAKGIIDKQSGDYVNLVTGERMPLSEALQKGYLQVTLADLTRDKHDPNLLGFRTFMVQKGSVSLESLEDLLISPPTSQQHMPNDLNHAIYSKVLAGLDSSQRGIREQTTGQQMSIQEAFECGVLHLDPLHIENANGDKYSLKEAAALGLIDTKTIETILKGIEPYSLHRLIENKEIDVHSGQYFEPVSKRSMPLAEAIAREHIDPDRVFFVDVPAASVSSLSVAFQNRKWDPESGLVFDPKRAKEVTLEDAIGDHVIEARVDAEKIMGQISALKFLQSFLDTGTLGIKNNKTGEDLSIEEAVLAGILDISRGEYTDPATEQTMSIPDAVSAELMSPRTARKILLAMAHESLGEMLAKHLIDPNTGRFTHPESRRKMTIKEAIDDGHLDPATVFLFDPEAGKVSSLDSFIKEGRFNPSNGKFKDPLSNLEISINNATKKGIIMPSFDPTNFIEERSLLKKLIDSGKINANKAIFVTPDGTEMPLKDAISLGYVAADAMLKMDPKTGKLSLAGNTDLLEALVATTGELEFVGEIEGAVTGTEEVTENEAAILHQIAEHEKLQSKCRQHQDSIKKTLGSAQSLLERNKDVTRKPGEQQQYQRLRFNTSDLKVRFEASVRRVQETFVEFVEYIWVNTQLDSRLATLTEMLGDLQGFHDNLNNFEGWVEGATRELKDVKKSAAAVDKLEELHEKFEDLNERAQDKEAEVELLNKTGHRVHQDKKSYDKLTEAYLQNVLGNKRGTKAHIVASTGDSRKSIVEQELTTANEKFKGILSDCTDLMTKLTDTAAKNKLYNQLKTQLTKSLPEVASKVEACDANLKPGTDPTGQLETLKAVTADVISHGKLVEDISKVGQELIAILEELDCKDTPKAKEIQNTVDQIQGMFDKIQETTVDKQHKLNSAIVQSQDAIHNLDSLMDWVNETESLFDNIRPVSLDSTALSEQIQAHRVITSDIDNHRQQVDSVVDTCRGQPGSEEKINSLLDRFDALISQAHERGNELEEVAEKVNLFHGRVNQLQSWMANAVNAMKRESSDFEPSSLKNKIENRYRQKQAKQDDLNNIKLLGRELINNPHTGEKNRVRETLADTQGKWHDLIELLVQMMSFAALREIDDLLKYLDKAESEINTAEPISTDPETLGIQLRDHRSFHDDLESKRRAVNETIDKCNKMLRETTNEEADDIKNKLGTIRCQADLVCKLSGERLALLEEALPLASHFSETHADLQSWLGEIEAEVESLHVPAECNAEQVRKQQDSAKVTQRIIEDHKPLVQDLKNTGLELMELCTDEDASDLKEDLDHVTQKYDDVKGAIRERLNQLDEAFRSVTSDVSDTIDGLLEELHYLKDQTEHADSIGASPDVLREQIAENNAIIDDVERRQMAIRHVKEAAAGVLEQETPENTEECEDLRSKLQDLNTLTDNIRHHTQVMGDKLEETLGVAEKFQQDQQIALQILRDLQDNLFSQDSPGIDPATIKEQLRELQAIETDLARAEHPISECQKTGERLASLCGVPGQTEIEKVHDDLDTLLEEISDGIKERHEELDNALDKAERYDQTLEAINSWMPQAETKFANMSKIAADPRSAKIQIEELKVFKVQVHPHYVDIQNLSQYCSDLKNASPLTAESVLAPQVKEVNARWNNLLKGMQDREKGLHDALIEMGEVDHAMDDVIGFLQQTETELQALDDIYGDPRYIETYLRKIQMTQKDLQIQDRHIQKLNRAVGVMVERSGGRSSPLLAKQEEMNEMFKTVHVLAWDKHNQLQETLKEVKGFMGDVEDILRWLSDFRVGIRSSGPMGALPETAQKQFDKYMAEYNGLGQKEEEVRMLLLNGEDMLARCREQDAQSLRENLGKLQTKMFDTRNKAERKRVKMEQHLENVLNFHSMLKVHTDWLSNAEKILMSFKHPSKLVDHILNQIHSHREFRNDIEAHQELMLSLDRTGTFLKYFGRKQDTVYIKNLLISIKLRWKKLVRRTDEKGRTLQQAHKEDKRFYDAWKTLCDWLDESERRMKKYASSAPAKVKQDIDELRMFQHQLSSKHPVYYTTMRLGRSLKDRCTKSDPEREALHSMLEELKNRWNIIRSIVAQKCDGVSTCPGDVWS</sequence>
<evidence type="ECO:0000256" key="1">
    <source>
        <dbReference type="ARBA" id="ARBA00004496"/>
    </source>
</evidence>
<evidence type="ECO:0000256" key="5">
    <source>
        <dbReference type="ARBA" id="ARBA00022737"/>
    </source>
</evidence>
<comment type="subcellular location">
    <subcellularLocation>
        <location evidence="1">Cytoplasm</location>
    </subcellularLocation>
</comment>
<dbReference type="Pfam" id="PF17902">
    <property type="entry name" value="SH3_10"/>
    <property type="match status" value="1"/>
</dbReference>
<dbReference type="GO" id="GO:0045095">
    <property type="term" value="C:keratin filament"/>
    <property type="evidence" value="ECO:0007669"/>
    <property type="project" value="TreeGrafter"/>
</dbReference>
<proteinExistence type="predicted"/>
<dbReference type="GO" id="GO:0042060">
    <property type="term" value="P:wound healing"/>
    <property type="evidence" value="ECO:0007669"/>
    <property type="project" value="TreeGrafter"/>
</dbReference>
<dbReference type="CDD" id="cd00176">
    <property type="entry name" value="SPEC"/>
    <property type="match status" value="7"/>
</dbReference>
<dbReference type="GO" id="GO:0045110">
    <property type="term" value="P:intermediate filament bundle assembly"/>
    <property type="evidence" value="ECO:0007669"/>
    <property type="project" value="TreeGrafter"/>
</dbReference>
<dbReference type="Gene3D" id="2.30.30.40">
    <property type="entry name" value="SH3 Domains"/>
    <property type="match status" value="1"/>
</dbReference>
<keyword evidence="3" id="KW-0963">Cytoplasm</keyword>
<dbReference type="Proteomes" id="UP001208570">
    <property type="component" value="Unassembled WGS sequence"/>
</dbReference>
<evidence type="ECO:0000256" key="4">
    <source>
        <dbReference type="ARBA" id="ARBA00022553"/>
    </source>
</evidence>
<accession>A0AAD9JBK5</accession>
<evidence type="ECO:0000259" key="8">
    <source>
        <dbReference type="PROSITE" id="PS50002"/>
    </source>
</evidence>
<evidence type="ECO:0000256" key="6">
    <source>
        <dbReference type="PROSITE-ProRule" id="PRU00192"/>
    </source>
</evidence>
<feature type="coiled-coil region" evidence="7">
    <location>
        <begin position="1406"/>
        <end position="1440"/>
    </location>
</feature>
<dbReference type="InterPro" id="IPR001101">
    <property type="entry name" value="Plectin_repeat"/>
</dbReference>
<dbReference type="Pfam" id="PF00681">
    <property type="entry name" value="Plectin"/>
    <property type="match status" value="1"/>
</dbReference>
<keyword evidence="10" id="KW-1185">Reference proteome</keyword>
<dbReference type="GO" id="GO:0005198">
    <property type="term" value="F:structural molecule activity"/>
    <property type="evidence" value="ECO:0007669"/>
    <property type="project" value="TreeGrafter"/>
</dbReference>
<protein>
    <recommendedName>
        <fullName evidence="8">SH3 domain-containing protein</fullName>
    </recommendedName>
</protein>
<dbReference type="PANTHER" id="PTHR23169">
    <property type="entry name" value="ENVOPLAKIN"/>
    <property type="match status" value="1"/>
</dbReference>
<keyword evidence="2 6" id="KW-0728">SH3 domain</keyword>
<dbReference type="GO" id="GO:0030054">
    <property type="term" value="C:cell junction"/>
    <property type="evidence" value="ECO:0007669"/>
    <property type="project" value="TreeGrafter"/>
</dbReference>
<dbReference type="SMART" id="SM00250">
    <property type="entry name" value="PLEC"/>
    <property type="match status" value="8"/>
</dbReference>
<dbReference type="InterPro" id="IPR018159">
    <property type="entry name" value="Spectrin/alpha-actinin"/>
</dbReference>
<dbReference type="PROSITE" id="PS50002">
    <property type="entry name" value="SH3"/>
    <property type="match status" value="1"/>
</dbReference>
<dbReference type="InterPro" id="IPR035915">
    <property type="entry name" value="Plakin_repeat_sf"/>
</dbReference>
<name>A0AAD9JBK5_9ANNE</name>
<dbReference type="GO" id="GO:1990254">
    <property type="term" value="F:keratin filament binding"/>
    <property type="evidence" value="ECO:0007669"/>
    <property type="project" value="TreeGrafter"/>
</dbReference>
<dbReference type="Gene3D" id="1.20.58.60">
    <property type="match status" value="13"/>
</dbReference>
<dbReference type="InterPro" id="IPR001452">
    <property type="entry name" value="SH3_domain"/>
</dbReference>
<dbReference type="InterPro" id="IPR043197">
    <property type="entry name" value="Plakin"/>
</dbReference>